<dbReference type="Gene3D" id="3.50.50.60">
    <property type="entry name" value="FAD/NAD(P)-binding domain"/>
    <property type="match status" value="1"/>
</dbReference>
<proteinExistence type="inferred from homology"/>
<dbReference type="PANTHER" id="PTHR23023">
    <property type="entry name" value="DIMETHYLANILINE MONOOXYGENASE"/>
    <property type="match status" value="1"/>
</dbReference>
<keyword evidence="5" id="KW-0285">Flavoprotein</keyword>
<keyword evidence="11" id="KW-0560">Oxidoreductase</keyword>
<dbReference type="SUPFAM" id="SSF51905">
    <property type="entry name" value="FAD/NAD(P)-binding domain"/>
    <property type="match status" value="2"/>
</dbReference>
<evidence type="ECO:0000256" key="8">
    <source>
        <dbReference type="ARBA" id="ARBA00022827"/>
    </source>
</evidence>
<dbReference type="PIRSF" id="PIRSF000332">
    <property type="entry name" value="FMO"/>
    <property type="match status" value="1"/>
</dbReference>
<keyword evidence="13" id="KW-0472">Membrane</keyword>
<dbReference type="EMBL" id="JACHGT010000003">
    <property type="protein sequence ID" value="MBB6033685.1"/>
    <property type="molecule type" value="Genomic_DNA"/>
</dbReference>
<keyword evidence="15" id="KW-1185">Reference proteome</keyword>
<evidence type="ECO:0000256" key="13">
    <source>
        <dbReference type="ARBA" id="ARBA00023136"/>
    </source>
</evidence>
<evidence type="ECO:0000256" key="9">
    <source>
        <dbReference type="ARBA" id="ARBA00022857"/>
    </source>
</evidence>
<sequence>MSEGQFDAYGVDAAYDRGEAVCVIGAGMAGLLAVKNLREQGFTVDCYERETAVGGSWNWRHDRSPVYSSTHLVSSRTHTEFPDFPMPDDWPDYPHHSQILAYLERYTDHFGLREHIWFGSEISRIEPTGDGRWDVIVKPVSGNAARRLRYSAVVIANGHNWDPRLPSYKGQEEFRGEILHSSAYKEPARVRGRKVLVVGAGNSGCDIAGEIAVNADKCWHSTRRGYWFVPKYMFGRPGDQTMARMSWMPFGLRQKVSQFAIRRVVGDPRRFGLQRPEHALFASHPIVNSHLLHHIGHGTITPKPDIDHFTADEVHFTDGTSVKPQLVIMATGYRTTFGFCDPELLGMEGGDDGSPRLIGHMFTPRTPTLAVAGLLQADGGIFPLVHWQTIAIAKWLRLRQKDPEAAARFWANAVPEAGRRYVHGKLNDTPRHRLEVSYEVYLKALGQMIEELDGVK</sequence>
<keyword evidence="8" id="KW-0274">FAD</keyword>
<dbReference type="FunFam" id="3.50.50.60:FF:000159">
    <property type="entry name" value="Dimethylaniline monooxygenase [N-oxide-forming]"/>
    <property type="match status" value="1"/>
</dbReference>
<comment type="caution">
    <text evidence="14">The sequence shown here is derived from an EMBL/GenBank/DDBJ whole genome shotgun (WGS) entry which is preliminary data.</text>
</comment>
<evidence type="ECO:0000256" key="5">
    <source>
        <dbReference type="ARBA" id="ARBA00022630"/>
    </source>
</evidence>
<protein>
    <submittedName>
        <fullName evidence="14">Cation diffusion facilitator CzcD-associated flavoprotein CzcO</fullName>
    </submittedName>
</protein>
<comment type="cofactor">
    <cofactor evidence="1">
        <name>FAD</name>
        <dbReference type="ChEBI" id="CHEBI:57692"/>
    </cofactor>
</comment>
<dbReference type="InterPro" id="IPR020946">
    <property type="entry name" value="Flavin_mOase-like"/>
</dbReference>
<dbReference type="Proteomes" id="UP000548476">
    <property type="component" value="Unassembled WGS sequence"/>
</dbReference>
<evidence type="ECO:0000256" key="2">
    <source>
        <dbReference type="ARBA" id="ARBA00004389"/>
    </source>
</evidence>
<organism evidence="14 15">
    <name type="scientific">Phytomonospora endophytica</name>
    <dbReference type="NCBI Taxonomy" id="714109"/>
    <lineage>
        <taxon>Bacteria</taxon>
        <taxon>Bacillati</taxon>
        <taxon>Actinomycetota</taxon>
        <taxon>Actinomycetes</taxon>
        <taxon>Micromonosporales</taxon>
        <taxon>Micromonosporaceae</taxon>
        <taxon>Phytomonospora</taxon>
    </lineage>
</organism>
<dbReference type="RefSeq" id="WP_239121969.1">
    <property type="nucleotide sequence ID" value="NZ_BONT01000013.1"/>
</dbReference>
<evidence type="ECO:0000256" key="6">
    <source>
        <dbReference type="ARBA" id="ARBA00022692"/>
    </source>
</evidence>
<evidence type="ECO:0000256" key="4">
    <source>
        <dbReference type="ARBA" id="ARBA00010139"/>
    </source>
</evidence>
<evidence type="ECO:0000256" key="10">
    <source>
        <dbReference type="ARBA" id="ARBA00022989"/>
    </source>
</evidence>
<dbReference type="AlphaFoldDB" id="A0A841FDX3"/>
<keyword evidence="12" id="KW-0503">Monooxygenase</keyword>
<keyword evidence="9" id="KW-0521">NADP</keyword>
<evidence type="ECO:0000313" key="15">
    <source>
        <dbReference type="Proteomes" id="UP000548476"/>
    </source>
</evidence>
<reference evidence="14 15" key="1">
    <citation type="submission" date="2020-08" db="EMBL/GenBank/DDBJ databases">
        <title>Genomic Encyclopedia of Type Strains, Phase IV (KMG-IV): sequencing the most valuable type-strain genomes for metagenomic binning, comparative biology and taxonomic classification.</title>
        <authorList>
            <person name="Goeker M."/>
        </authorList>
    </citation>
    <scope>NUCLEOTIDE SEQUENCE [LARGE SCALE GENOMIC DNA]</scope>
    <source>
        <strain evidence="14 15">YIM 65646</strain>
    </source>
</reference>
<keyword evidence="7" id="KW-0256">Endoplasmic reticulum</keyword>
<comment type="similarity">
    <text evidence="4">Belongs to the FAD-binding monooxygenase family.</text>
</comment>
<dbReference type="PRINTS" id="PR00370">
    <property type="entry name" value="FMOXYGENASE"/>
</dbReference>
<keyword evidence="10" id="KW-1133">Transmembrane helix</keyword>
<accession>A0A841FDX3</accession>
<evidence type="ECO:0000256" key="11">
    <source>
        <dbReference type="ARBA" id="ARBA00023002"/>
    </source>
</evidence>
<comment type="similarity">
    <text evidence="3">Belongs to the FMO family.</text>
</comment>
<name>A0A841FDX3_9ACTN</name>
<dbReference type="InterPro" id="IPR036188">
    <property type="entry name" value="FAD/NAD-bd_sf"/>
</dbReference>
<evidence type="ECO:0000256" key="12">
    <source>
        <dbReference type="ARBA" id="ARBA00023033"/>
    </source>
</evidence>
<dbReference type="InterPro" id="IPR000960">
    <property type="entry name" value="Flavin_mOase"/>
</dbReference>
<evidence type="ECO:0000313" key="14">
    <source>
        <dbReference type="EMBL" id="MBB6033685.1"/>
    </source>
</evidence>
<dbReference type="GO" id="GO:0050661">
    <property type="term" value="F:NADP binding"/>
    <property type="evidence" value="ECO:0007669"/>
    <property type="project" value="InterPro"/>
</dbReference>
<dbReference type="GO" id="GO:0004499">
    <property type="term" value="F:N,N-dimethylaniline monooxygenase activity"/>
    <property type="evidence" value="ECO:0007669"/>
    <property type="project" value="InterPro"/>
</dbReference>
<dbReference type="GO" id="GO:0050660">
    <property type="term" value="F:flavin adenine dinucleotide binding"/>
    <property type="evidence" value="ECO:0007669"/>
    <property type="project" value="InterPro"/>
</dbReference>
<evidence type="ECO:0000256" key="1">
    <source>
        <dbReference type="ARBA" id="ARBA00001974"/>
    </source>
</evidence>
<evidence type="ECO:0000256" key="3">
    <source>
        <dbReference type="ARBA" id="ARBA00009183"/>
    </source>
</evidence>
<keyword evidence="6" id="KW-0812">Transmembrane</keyword>
<evidence type="ECO:0000256" key="7">
    <source>
        <dbReference type="ARBA" id="ARBA00022824"/>
    </source>
</evidence>
<comment type="subcellular location">
    <subcellularLocation>
        <location evidence="2">Endoplasmic reticulum membrane</location>
        <topology evidence="2">Single-pass membrane protein</topology>
    </subcellularLocation>
</comment>
<gene>
    <name evidence="14" type="ORF">HNR73_001535</name>
</gene>
<dbReference type="Pfam" id="PF00743">
    <property type="entry name" value="FMO-like"/>
    <property type="match status" value="1"/>
</dbReference>
<dbReference type="InterPro" id="IPR050346">
    <property type="entry name" value="FMO-like"/>
</dbReference>